<gene>
    <name evidence="5" type="ORF">LCGC14_0524810</name>
</gene>
<reference evidence="5" key="1">
    <citation type="journal article" date="2015" name="Nature">
        <title>Complex archaea that bridge the gap between prokaryotes and eukaryotes.</title>
        <authorList>
            <person name="Spang A."/>
            <person name="Saw J.H."/>
            <person name="Jorgensen S.L."/>
            <person name="Zaremba-Niedzwiedzka K."/>
            <person name="Martijn J."/>
            <person name="Lind A.E."/>
            <person name="van Eijk R."/>
            <person name="Schleper C."/>
            <person name="Guy L."/>
            <person name="Ettema T.J."/>
        </authorList>
    </citation>
    <scope>NUCLEOTIDE SEQUENCE</scope>
</reference>
<dbReference type="InterPro" id="IPR001173">
    <property type="entry name" value="Glyco_trans_2-like"/>
</dbReference>
<keyword evidence="2" id="KW-0328">Glycosyltransferase</keyword>
<organism evidence="5">
    <name type="scientific">marine sediment metagenome</name>
    <dbReference type="NCBI Taxonomy" id="412755"/>
    <lineage>
        <taxon>unclassified sequences</taxon>
        <taxon>metagenomes</taxon>
        <taxon>ecological metagenomes</taxon>
    </lineage>
</organism>
<accession>A0A0F9SFP6</accession>
<dbReference type="EMBL" id="LAZR01000669">
    <property type="protein sequence ID" value="KKN61137.1"/>
    <property type="molecule type" value="Genomic_DNA"/>
</dbReference>
<dbReference type="Pfam" id="PF00535">
    <property type="entry name" value="Glycos_transf_2"/>
    <property type="match status" value="1"/>
</dbReference>
<evidence type="ECO:0000256" key="3">
    <source>
        <dbReference type="ARBA" id="ARBA00022679"/>
    </source>
</evidence>
<keyword evidence="3" id="KW-0808">Transferase</keyword>
<protein>
    <recommendedName>
        <fullName evidence="4">Glycosyltransferase 2-like domain-containing protein</fullName>
    </recommendedName>
</protein>
<dbReference type="SUPFAM" id="SSF53448">
    <property type="entry name" value="Nucleotide-diphospho-sugar transferases"/>
    <property type="match status" value="1"/>
</dbReference>
<feature type="domain" description="Glycosyltransferase 2-like" evidence="4">
    <location>
        <begin position="37"/>
        <end position="187"/>
    </location>
</feature>
<dbReference type="PANTHER" id="PTHR43685">
    <property type="entry name" value="GLYCOSYLTRANSFERASE"/>
    <property type="match status" value="1"/>
</dbReference>
<proteinExistence type="inferred from homology"/>
<sequence>MIPILTTNNQFVLQSTYPIADNVNVVCGMSVYINDRLEWVTQSIESVLNQTIPPDLFMVVIDGKVSDDISLYLTKIEKEYVNLMLVHGIKNQGLSACMNHIINITLPLKPKYFFRMDADDICVLHRFEKQINLLEKHQDVDILGSALWEVDEQGNRAGIRRLPLSHTKLLQAFSRRCPINHPTVAIRYNVFERGHRYLVAMRNTQDYFLWIALANDGCKFANVKEPLLHFRRINGFYKRRGRGKSVNEFRARLLAMDLLSQKSIKNYCYALFVLALRMMPAWIIKLAYTADRFLLNLKKHN</sequence>
<comment type="caution">
    <text evidence="5">The sequence shown here is derived from an EMBL/GenBank/DDBJ whole genome shotgun (WGS) entry which is preliminary data.</text>
</comment>
<evidence type="ECO:0000256" key="2">
    <source>
        <dbReference type="ARBA" id="ARBA00022676"/>
    </source>
</evidence>
<evidence type="ECO:0000256" key="1">
    <source>
        <dbReference type="ARBA" id="ARBA00006739"/>
    </source>
</evidence>
<dbReference type="InterPro" id="IPR050834">
    <property type="entry name" value="Glycosyltransf_2"/>
</dbReference>
<comment type="similarity">
    <text evidence="1">Belongs to the glycosyltransferase 2 family.</text>
</comment>
<dbReference type="InterPro" id="IPR029044">
    <property type="entry name" value="Nucleotide-diphossugar_trans"/>
</dbReference>
<evidence type="ECO:0000259" key="4">
    <source>
        <dbReference type="Pfam" id="PF00535"/>
    </source>
</evidence>
<dbReference type="GO" id="GO:0016757">
    <property type="term" value="F:glycosyltransferase activity"/>
    <property type="evidence" value="ECO:0007669"/>
    <property type="project" value="UniProtKB-KW"/>
</dbReference>
<dbReference type="AlphaFoldDB" id="A0A0F9SFP6"/>
<name>A0A0F9SFP6_9ZZZZ</name>
<evidence type="ECO:0000313" key="5">
    <source>
        <dbReference type="EMBL" id="KKN61137.1"/>
    </source>
</evidence>
<dbReference type="PANTHER" id="PTHR43685:SF5">
    <property type="entry name" value="GLYCOSYLTRANSFERASE EPSE-RELATED"/>
    <property type="match status" value="1"/>
</dbReference>
<dbReference type="Gene3D" id="3.90.550.10">
    <property type="entry name" value="Spore Coat Polysaccharide Biosynthesis Protein SpsA, Chain A"/>
    <property type="match status" value="1"/>
</dbReference>